<sequence length="453" mass="52219">MFRRILYSFIIFPCIAWSQTSEMSLKQVNEDVDFMIKSIDEVSVYPYSRISRRNFIFELEKAEKSISKQKKRNTIDFYKAFQPVMVKLEDGHTELNISDYIGKTDYFIFPFSVRVSEDGVFVKSIKSSYNEIFTDDLKGLKITDINSINSTKILEVLQHYTSGESKKSRLELSENYFNDYYNLFFIRGNILEITFDQGQKLKIPLIRKSEKKPINFRNVVTKSYYYEIPKEKNYAAFTFRQFADIEKFRTFLEQMFSELKTEGIQNLIIDIRDNGGGNSELGDELLKYLVSKPFSQYEKTLVKYSDIRKEYLRKSSGIDSTELKNYLRGISGTVGVIDHSKNSIEAKNKNERFTGNVYLLTSGQTFSSAADFANAFKFYKAGKIIGSETGGFIISPGEVVERKLPNSKLFLNISSTIDFNIGAAENDRHGVIPDIQVESGKALDYTLERLIKQ</sequence>
<dbReference type="Pfam" id="PF03572">
    <property type="entry name" value="Peptidase_S41"/>
    <property type="match status" value="1"/>
</dbReference>
<name>A0ABV7XZL8_9FLAO</name>
<feature type="domain" description="Tail specific protease" evidence="1">
    <location>
        <begin position="198"/>
        <end position="438"/>
    </location>
</feature>
<accession>A0ABV7XZL8</accession>
<dbReference type="InterPro" id="IPR005151">
    <property type="entry name" value="Tail-specific_protease"/>
</dbReference>
<dbReference type="Proteomes" id="UP001595735">
    <property type="component" value="Unassembled WGS sequence"/>
</dbReference>
<dbReference type="SMART" id="SM00245">
    <property type="entry name" value="TSPc"/>
    <property type="match status" value="1"/>
</dbReference>
<dbReference type="RefSeq" id="WP_290298491.1">
    <property type="nucleotide sequence ID" value="NZ_JAUFQR010000001.1"/>
</dbReference>
<dbReference type="InterPro" id="IPR029045">
    <property type="entry name" value="ClpP/crotonase-like_dom_sf"/>
</dbReference>
<keyword evidence="3" id="KW-1185">Reference proteome</keyword>
<reference evidence="3" key="1">
    <citation type="journal article" date="2019" name="Int. J. Syst. Evol. Microbiol.">
        <title>The Global Catalogue of Microorganisms (GCM) 10K type strain sequencing project: providing services to taxonomists for standard genome sequencing and annotation.</title>
        <authorList>
            <consortium name="The Broad Institute Genomics Platform"/>
            <consortium name="The Broad Institute Genome Sequencing Center for Infectious Disease"/>
            <person name="Wu L."/>
            <person name="Ma J."/>
        </authorList>
    </citation>
    <scope>NUCLEOTIDE SEQUENCE [LARGE SCALE GENOMIC DNA]</scope>
    <source>
        <strain evidence="3">CECT 7798</strain>
    </source>
</reference>
<organism evidence="2 3">
    <name type="scientific">Chryseobacterium tructae</name>
    <dbReference type="NCBI Taxonomy" id="1037380"/>
    <lineage>
        <taxon>Bacteria</taxon>
        <taxon>Pseudomonadati</taxon>
        <taxon>Bacteroidota</taxon>
        <taxon>Flavobacteriia</taxon>
        <taxon>Flavobacteriales</taxon>
        <taxon>Weeksellaceae</taxon>
        <taxon>Chryseobacterium group</taxon>
        <taxon>Chryseobacterium</taxon>
    </lineage>
</organism>
<dbReference type="SUPFAM" id="SSF52096">
    <property type="entry name" value="ClpP/crotonase"/>
    <property type="match status" value="1"/>
</dbReference>
<evidence type="ECO:0000313" key="3">
    <source>
        <dbReference type="Proteomes" id="UP001595735"/>
    </source>
</evidence>
<dbReference type="Gene3D" id="3.90.226.10">
    <property type="entry name" value="2-enoyl-CoA Hydratase, Chain A, domain 1"/>
    <property type="match status" value="1"/>
</dbReference>
<proteinExistence type="predicted"/>
<dbReference type="EMBL" id="JBHRYO010000002">
    <property type="protein sequence ID" value="MFC3757375.1"/>
    <property type="molecule type" value="Genomic_DNA"/>
</dbReference>
<protein>
    <submittedName>
        <fullName evidence="2">S41 family peptidase</fullName>
    </submittedName>
</protein>
<gene>
    <name evidence="2" type="ORF">ACFONJ_15465</name>
</gene>
<evidence type="ECO:0000259" key="1">
    <source>
        <dbReference type="SMART" id="SM00245"/>
    </source>
</evidence>
<evidence type="ECO:0000313" key="2">
    <source>
        <dbReference type="EMBL" id="MFC3757375.1"/>
    </source>
</evidence>
<comment type="caution">
    <text evidence="2">The sequence shown here is derived from an EMBL/GenBank/DDBJ whole genome shotgun (WGS) entry which is preliminary data.</text>
</comment>